<keyword evidence="1" id="KW-1133">Transmembrane helix</keyword>
<organism evidence="2 3">
    <name type="scientific">Tunturiibacter gelidiferens</name>
    <dbReference type="NCBI Taxonomy" id="3069689"/>
    <lineage>
        <taxon>Bacteria</taxon>
        <taxon>Pseudomonadati</taxon>
        <taxon>Acidobacteriota</taxon>
        <taxon>Terriglobia</taxon>
        <taxon>Terriglobales</taxon>
        <taxon>Acidobacteriaceae</taxon>
        <taxon>Tunturiibacter</taxon>
    </lineage>
</organism>
<name>A0A9X0QAH1_9BACT</name>
<reference evidence="2 3" key="1">
    <citation type="submission" date="2020-08" db="EMBL/GenBank/DDBJ databases">
        <title>Genomic Encyclopedia of Type Strains, Phase IV (KMG-V): Genome sequencing to study the core and pangenomes of soil and plant-associated prokaryotes.</title>
        <authorList>
            <person name="Whitman W."/>
        </authorList>
    </citation>
    <scope>NUCLEOTIDE SEQUENCE [LARGE SCALE GENOMIC DNA]</scope>
    <source>
        <strain evidence="2 3">X5P2</strain>
    </source>
</reference>
<gene>
    <name evidence="2" type="ORF">HDF14_000292</name>
</gene>
<feature type="transmembrane region" description="Helical" evidence="1">
    <location>
        <begin position="6"/>
        <end position="25"/>
    </location>
</feature>
<dbReference type="EMBL" id="JACHEB010000001">
    <property type="protein sequence ID" value="MBB5326698.1"/>
    <property type="molecule type" value="Genomic_DNA"/>
</dbReference>
<protein>
    <submittedName>
        <fullName evidence="2">Uncharacterized protein</fullName>
    </submittedName>
</protein>
<evidence type="ECO:0000256" key="1">
    <source>
        <dbReference type="SAM" id="Phobius"/>
    </source>
</evidence>
<keyword evidence="1" id="KW-0472">Membrane</keyword>
<sequence>MNPLFFAYALFFSMNFFPHYFHLFSHHTLNILFRRLLHTEAI</sequence>
<proteinExistence type="predicted"/>
<dbReference type="Proteomes" id="UP000535182">
    <property type="component" value="Unassembled WGS sequence"/>
</dbReference>
<comment type="caution">
    <text evidence="2">The sequence shown here is derived from an EMBL/GenBank/DDBJ whole genome shotgun (WGS) entry which is preliminary data.</text>
</comment>
<dbReference type="AlphaFoldDB" id="A0A9X0QAH1"/>
<keyword evidence="1" id="KW-0812">Transmembrane</keyword>
<evidence type="ECO:0000313" key="2">
    <source>
        <dbReference type="EMBL" id="MBB5326698.1"/>
    </source>
</evidence>
<dbReference type="RefSeq" id="WP_260697943.1">
    <property type="nucleotide sequence ID" value="NZ_JACHEB010000001.1"/>
</dbReference>
<accession>A0A9X0QAH1</accession>
<keyword evidence="3" id="KW-1185">Reference proteome</keyword>
<evidence type="ECO:0000313" key="3">
    <source>
        <dbReference type="Proteomes" id="UP000535182"/>
    </source>
</evidence>